<keyword evidence="2" id="KW-1185">Reference proteome</keyword>
<protein>
    <submittedName>
        <fullName evidence="1">Uncharacterized protein</fullName>
    </submittedName>
</protein>
<reference evidence="1 2" key="1">
    <citation type="journal article" date="2018" name="Mol. Biol. Evol.">
        <title>Broad Genomic Sampling Reveals a Smut Pathogenic Ancestry of the Fungal Clade Ustilaginomycotina.</title>
        <authorList>
            <person name="Kijpornyongpan T."/>
            <person name="Mondo S.J."/>
            <person name="Barry K."/>
            <person name="Sandor L."/>
            <person name="Lee J."/>
            <person name="Lipzen A."/>
            <person name="Pangilinan J."/>
            <person name="LaButti K."/>
            <person name="Hainaut M."/>
            <person name="Henrissat B."/>
            <person name="Grigoriev I.V."/>
            <person name="Spatafora J.W."/>
            <person name="Aime M.C."/>
        </authorList>
    </citation>
    <scope>NUCLEOTIDE SEQUENCE [LARGE SCALE GENOMIC DNA]</scope>
    <source>
        <strain evidence="1 2">MCA 5214</strain>
    </source>
</reference>
<dbReference type="Proteomes" id="UP000245884">
    <property type="component" value="Unassembled WGS sequence"/>
</dbReference>
<dbReference type="GeneID" id="37031713"/>
<name>A0A316UIV8_9BASI</name>
<evidence type="ECO:0000313" key="2">
    <source>
        <dbReference type="Proteomes" id="UP000245884"/>
    </source>
</evidence>
<dbReference type="AlphaFoldDB" id="A0A316UIV8"/>
<evidence type="ECO:0000313" key="1">
    <source>
        <dbReference type="EMBL" id="PWN25237.1"/>
    </source>
</evidence>
<gene>
    <name evidence="1" type="ORF">BDZ90DRAFT_85156</name>
</gene>
<dbReference type="RefSeq" id="XP_025359849.1">
    <property type="nucleotide sequence ID" value="XM_025509890.1"/>
</dbReference>
<dbReference type="EMBL" id="KZ819677">
    <property type="protein sequence ID" value="PWN25237.1"/>
    <property type="molecule type" value="Genomic_DNA"/>
</dbReference>
<proteinExistence type="predicted"/>
<sequence length="310" mass="34056">MKSASGRRMLCRSLSTALPRPRRRSSLSALSTIGSPCSISSVTSAFTRQKYWSTSPATTSTLPGAVDDQLDEDTHPANVESLLVALFGKGRLINIEDGGSHSETAPYLLNPSMRGLLAPVPELRLLSKSYHRWSLNASGGAHGFETERRHLVRTVPLLLGRALKPGELDCCPAFENLLPASVTDDIAKGKYTEARHHSRDQAVEEKRVETRQKAHQVGMELLAKLEGKPSVLVVCSFEVQLVLRDCLAKEDPPPQLLSASGLNANLMAFSDSNQTTQLRRWIFFPPGRQLYLLRAINSTKAKHLSRPAVK</sequence>
<accession>A0A316UIV8</accession>
<organism evidence="1 2">
    <name type="scientific">Jaminaea rosea</name>
    <dbReference type="NCBI Taxonomy" id="1569628"/>
    <lineage>
        <taxon>Eukaryota</taxon>
        <taxon>Fungi</taxon>
        <taxon>Dikarya</taxon>
        <taxon>Basidiomycota</taxon>
        <taxon>Ustilaginomycotina</taxon>
        <taxon>Exobasidiomycetes</taxon>
        <taxon>Microstromatales</taxon>
        <taxon>Microstromatales incertae sedis</taxon>
        <taxon>Jaminaea</taxon>
    </lineage>
</organism>